<dbReference type="PANTHER" id="PTHR43289">
    <property type="entry name" value="MITOGEN-ACTIVATED PROTEIN KINASE KINASE KINASE 20-RELATED"/>
    <property type="match status" value="1"/>
</dbReference>
<evidence type="ECO:0000313" key="11">
    <source>
        <dbReference type="Proteomes" id="UP000292003"/>
    </source>
</evidence>
<keyword evidence="8" id="KW-0472">Membrane</keyword>
<dbReference type="SUPFAM" id="SSF56112">
    <property type="entry name" value="Protein kinase-like (PK-like)"/>
    <property type="match status" value="1"/>
</dbReference>
<feature type="domain" description="Protein kinase" evidence="9">
    <location>
        <begin position="10"/>
        <end position="262"/>
    </location>
</feature>
<dbReference type="CDD" id="cd14014">
    <property type="entry name" value="STKc_PknB_like"/>
    <property type="match status" value="1"/>
</dbReference>
<dbReference type="PROSITE" id="PS50011">
    <property type="entry name" value="PROTEIN_KINASE_DOM"/>
    <property type="match status" value="1"/>
</dbReference>
<evidence type="ECO:0000256" key="3">
    <source>
        <dbReference type="ARBA" id="ARBA00022679"/>
    </source>
</evidence>
<feature type="binding site" evidence="7">
    <location>
        <position position="39"/>
    </location>
    <ligand>
        <name>ATP</name>
        <dbReference type="ChEBI" id="CHEBI:30616"/>
    </ligand>
</feature>
<feature type="transmembrane region" description="Helical" evidence="8">
    <location>
        <begin position="305"/>
        <end position="327"/>
    </location>
</feature>
<dbReference type="SMART" id="SM00220">
    <property type="entry name" value="S_TKc"/>
    <property type="match status" value="1"/>
</dbReference>
<dbReference type="GO" id="GO:0004674">
    <property type="term" value="F:protein serine/threonine kinase activity"/>
    <property type="evidence" value="ECO:0007669"/>
    <property type="project" value="UniProtKB-KW"/>
</dbReference>
<dbReference type="RefSeq" id="WP_130479453.1">
    <property type="nucleotide sequence ID" value="NZ_SFCC01000021.1"/>
</dbReference>
<evidence type="ECO:0000256" key="8">
    <source>
        <dbReference type="SAM" id="Phobius"/>
    </source>
</evidence>
<dbReference type="GO" id="GO:0005524">
    <property type="term" value="F:ATP binding"/>
    <property type="evidence" value="ECO:0007669"/>
    <property type="project" value="UniProtKB-UniRule"/>
</dbReference>
<comment type="caution">
    <text evidence="10">The sequence shown here is derived from an EMBL/GenBank/DDBJ whole genome shotgun (WGS) entry which is preliminary data.</text>
</comment>
<evidence type="ECO:0000259" key="9">
    <source>
        <dbReference type="PROSITE" id="PS50011"/>
    </source>
</evidence>
<evidence type="ECO:0000256" key="2">
    <source>
        <dbReference type="ARBA" id="ARBA00022527"/>
    </source>
</evidence>
<gene>
    <name evidence="10" type="ORF">EWH70_32260</name>
</gene>
<evidence type="ECO:0000256" key="6">
    <source>
        <dbReference type="ARBA" id="ARBA00022840"/>
    </source>
</evidence>
<evidence type="ECO:0000256" key="4">
    <source>
        <dbReference type="ARBA" id="ARBA00022741"/>
    </source>
</evidence>
<dbReference type="OrthoDB" id="3679634at2"/>
<proteinExistence type="predicted"/>
<dbReference type="PANTHER" id="PTHR43289:SF6">
    <property type="entry name" value="SERINE_THREONINE-PROTEIN KINASE NEKL-3"/>
    <property type="match status" value="1"/>
</dbReference>
<keyword evidence="5 10" id="KW-0418">Kinase</keyword>
<keyword evidence="8" id="KW-1133">Transmembrane helix</keyword>
<dbReference type="Gene3D" id="1.10.510.10">
    <property type="entry name" value="Transferase(Phosphotransferase) domain 1"/>
    <property type="match status" value="1"/>
</dbReference>
<keyword evidence="8" id="KW-0812">Transmembrane</keyword>
<keyword evidence="4 7" id="KW-0547">Nucleotide-binding</keyword>
<dbReference type="EC" id="2.7.11.1" evidence="1"/>
<name>A0A4Q7IZM9_9PSEU</name>
<dbReference type="InterPro" id="IPR011009">
    <property type="entry name" value="Kinase-like_dom_sf"/>
</dbReference>
<dbReference type="PROSITE" id="PS00108">
    <property type="entry name" value="PROTEIN_KINASE_ST"/>
    <property type="match status" value="1"/>
</dbReference>
<dbReference type="EMBL" id="SFCC01000021">
    <property type="protein sequence ID" value="RZQ59888.1"/>
    <property type="molecule type" value="Genomic_DNA"/>
</dbReference>
<evidence type="ECO:0000313" key="10">
    <source>
        <dbReference type="EMBL" id="RZQ59888.1"/>
    </source>
</evidence>
<sequence>MGPRVLADRYVLLGELGRGGMGVVWRAEDRVIGRHVAIKELRLPEGAADAGVFAERVLREVRTGGRLNDPAVVTVFDVLSEAGTTFIVMELVEAPTLSDLVRERGPLPAQQVAVIGEQVLSALKAAHDAGIVHRDVKPGNIMVAANGRVKLTDFGIAQAVDDPRLTTSGMLVGSPAFMAPERVSGHEATPASDLWSLGATLFFAAEGIVAFEKSSTAATLHAIVNEVPYLTHTRGPLASAIMGLLAAAPEGRLGAEQTRGLLRAASAGVGQQTPPGGAYTAVHTGPPPTMVTPGAPTGPRRRTPLVVAGVVVVVGLLAGAVFLGRWWGSAAAAPDPATAGQVMTYGRAGDIQSFSDPSSEYCYTELPRTGYSMSSDQRVDCDKPHRTEAIAEAAILGDSVSYDENPPLAAYPGMPRLTAWAQARCQLTFESNKIDKTAEGPLKLYVLVPTEQEWNATPAGSGSPVRSAYCLVARQDGGEMQRPVTGKVK</sequence>
<accession>A0A4Q7IZM9</accession>
<dbReference type="InterPro" id="IPR008271">
    <property type="entry name" value="Ser/Thr_kinase_AS"/>
</dbReference>
<reference evidence="10 11" key="1">
    <citation type="submission" date="2019-02" db="EMBL/GenBank/DDBJ databases">
        <title>Draft genome sequence of Amycolatopsis sp. 8-3EHSu isolated from roots of Suaeda maritima.</title>
        <authorList>
            <person name="Duangmal K."/>
            <person name="Chantavorakit T."/>
        </authorList>
    </citation>
    <scope>NUCLEOTIDE SEQUENCE [LARGE SCALE GENOMIC DNA]</scope>
    <source>
        <strain evidence="10 11">8-3EHSu</strain>
    </source>
</reference>
<dbReference type="Pfam" id="PF13845">
    <property type="entry name" value="Septum_form"/>
    <property type="match status" value="1"/>
</dbReference>
<dbReference type="InterPro" id="IPR017441">
    <property type="entry name" value="Protein_kinase_ATP_BS"/>
</dbReference>
<keyword evidence="11" id="KW-1185">Reference proteome</keyword>
<keyword evidence="3" id="KW-0808">Transferase</keyword>
<evidence type="ECO:0000256" key="7">
    <source>
        <dbReference type="PROSITE-ProRule" id="PRU10141"/>
    </source>
</evidence>
<dbReference type="AlphaFoldDB" id="A0A4Q7IZM9"/>
<dbReference type="Pfam" id="PF00069">
    <property type="entry name" value="Pkinase"/>
    <property type="match status" value="1"/>
</dbReference>
<evidence type="ECO:0000256" key="5">
    <source>
        <dbReference type="ARBA" id="ARBA00022777"/>
    </source>
</evidence>
<dbReference type="InterPro" id="IPR000719">
    <property type="entry name" value="Prot_kinase_dom"/>
</dbReference>
<dbReference type="PROSITE" id="PS00107">
    <property type="entry name" value="PROTEIN_KINASE_ATP"/>
    <property type="match status" value="1"/>
</dbReference>
<keyword evidence="6 7" id="KW-0067">ATP-binding</keyword>
<dbReference type="Proteomes" id="UP000292003">
    <property type="component" value="Unassembled WGS sequence"/>
</dbReference>
<dbReference type="Gene3D" id="3.30.200.20">
    <property type="entry name" value="Phosphorylase Kinase, domain 1"/>
    <property type="match status" value="1"/>
</dbReference>
<evidence type="ECO:0000256" key="1">
    <source>
        <dbReference type="ARBA" id="ARBA00012513"/>
    </source>
</evidence>
<organism evidence="10 11">
    <name type="scientific">Amycolatopsis suaedae</name>
    <dbReference type="NCBI Taxonomy" id="2510978"/>
    <lineage>
        <taxon>Bacteria</taxon>
        <taxon>Bacillati</taxon>
        <taxon>Actinomycetota</taxon>
        <taxon>Actinomycetes</taxon>
        <taxon>Pseudonocardiales</taxon>
        <taxon>Pseudonocardiaceae</taxon>
        <taxon>Amycolatopsis</taxon>
    </lineage>
</organism>
<dbReference type="InterPro" id="IPR026004">
    <property type="entry name" value="Septum_form"/>
</dbReference>
<protein>
    <recommendedName>
        <fullName evidence="1">non-specific serine/threonine protein kinase</fullName>
        <ecNumber evidence="1">2.7.11.1</ecNumber>
    </recommendedName>
</protein>
<keyword evidence="2 10" id="KW-0723">Serine/threonine-protein kinase</keyword>